<dbReference type="FunFam" id="1.10.10.60:FF:000002">
    <property type="entry name" value="Myb family transcription factor"/>
    <property type="match status" value="1"/>
</dbReference>
<dbReference type="EMBL" id="JARYMX010000006">
    <property type="protein sequence ID" value="KAJ9545638.1"/>
    <property type="molecule type" value="Genomic_DNA"/>
</dbReference>
<evidence type="ECO:0000259" key="6">
    <source>
        <dbReference type="PROSITE" id="PS51294"/>
    </source>
</evidence>
<evidence type="ECO:0000313" key="7">
    <source>
        <dbReference type="EMBL" id="KAJ9545638.1"/>
    </source>
</evidence>
<dbReference type="PANTHER" id="PTHR31314">
    <property type="entry name" value="MYB FAMILY TRANSCRIPTION FACTOR PHL7-LIKE"/>
    <property type="match status" value="1"/>
</dbReference>
<evidence type="ECO:0000256" key="5">
    <source>
        <dbReference type="SAM" id="MobiDB-lite"/>
    </source>
</evidence>
<dbReference type="AlphaFoldDB" id="A0AA38SNJ0"/>
<evidence type="ECO:0000313" key="8">
    <source>
        <dbReference type="Proteomes" id="UP001172457"/>
    </source>
</evidence>
<gene>
    <name evidence="7" type="ORF">OSB04_025345</name>
</gene>
<dbReference type="Proteomes" id="UP001172457">
    <property type="component" value="Chromosome 6"/>
</dbReference>
<keyword evidence="4" id="KW-0539">Nucleus</keyword>
<dbReference type="GO" id="GO:0003700">
    <property type="term" value="F:DNA-binding transcription factor activity"/>
    <property type="evidence" value="ECO:0007669"/>
    <property type="project" value="InterPro"/>
</dbReference>
<dbReference type="Gene3D" id="1.10.10.60">
    <property type="entry name" value="Homeodomain-like"/>
    <property type="match status" value="1"/>
</dbReference>
<dbReference type="InterPro" id="IPR006447">
    <property type="entry name" value="Myb_dom_plants"/>
</dbReference>
<accession>A0AA38SNJ0</accession>
<dbReference type="NCBIfam" id="TIGR01557">
    <property type="entry name" value="myb_SHAQKYF"/>
    <property type="match status" value="1"/>
</dbReference>
<name>A0AA38SNJ0_9ASTR</name>
<feature type="region of interest" description="Disordered" evidence="5">
    <location>
        <begin position="1"/>
        <end position="81"/>
    </location>
</feature>
<evidence type="ECO:0000256" key="4">
    <source>
        <dbReference type="ARBA" id="ARBA00023242"/>
    </source>
</evidence>
<keyword evidence="2" id="KW-0805">Transcription regulation</keyword>
<feature type="compositionally biased region" description="Basic and acidic residues" evidence="5">
    <location>
        <begin position="1"/>
        <end position="16"/>
    </location>
</feature>
<evidence type="ECO:0000256" key="2">
    <source>
        <dbReference type="ARBA" id="ARBA00023015"/>
    </source>
</evidence>
<dbReference type="InterPro" id="IPR009057">
    <property type="entry name" value="Homeodomain-like_sf"/>
</dbReference>
<dbReference type="PANTHER" id="PTHR31314:SF187">
    <property type="entry name" value="TRANSCRIPTION FACTOR MYB-RELATED FAMILY"/>
    <property type="match status" value="1"/>
</dbReference>
<dbReference type="GO" id="GO:0005634">
    <property type="term" value="C:nucleus"/>
    <property type="evidence" value="ECO:0007669"/>
    <property type="project" value="UniProtKB-SubCell"/>
</dbReference>
<comment type="caution">
    <text evidence="7">The sequence shown here is derived from an EMBL/GenBank/DDBJ whole genome shotgun (WGS) entry which is preliminary data.</text>
</comment>
<dbReference type="InterPro" id="IPR046955">
    <property type="entry name" value="PHR1-like"/>
</dbReference>
<dbReference type="Pfam" id="PF00249">
    <property type="entry name" value="Myb_DNA-binding"/>
    <property type="match status" value="1"/>
</dbReference>
<feature type="compositionally biased region" description="Acidic residues" evidence="5">
    <location>
        <begin position="30"/>
        <end position="40"/>
    </location>
</feature>
<proteinExistence type="predicted"/>
<dbReference type="SUPFAM" id="SSF46689">
    <property type="entry name" value="Homeodomain-like"/>
    <property type="match status" value="1"/>
</dbReference>
<keyword evidence="8" id="KW-1185">Reference proteome</keyword>
<sequence length="381" mass="43040">MKRSDHSSNEQDHDEQQDYATHKNNSFPGLEEEEDDDELELVDHNSASTTSRAKNGSTSSNSTVEESDKKTNSASGSVRPYVRSKNPRLRWTPELHLRFIHAVEKLGGQERATPKLVLQLMNIKGLSISHVKSHLQMYRSKKIDDPNQVGSEQGLLYEGDDHHIYNLSQLPMLQSFAKKSISNFRYSDGLWGCNTNPQYNPFIGGLRHGAYGSRTDQRLIFGRNDNNSNLRWLGSNSIEESQLPLFENKNGLSKDNPIRNMNETNAINKDIIVDDPDKMPLKRKAIEQQEPEILILILIFRYKSGPEEMMMMMQEMKSGLSLSLFSSISTKSSSTSISRSKHAKTMGCSSSTGTTLDLTLGGFKCEPLFGCEREDNRERDT</sequence>
<dbReference type="InterPro" id="IPR017930">
    <property type="entry name" value="Myb_dom"/>
</dbReference>
<feature type="compositionally biased region" description="Polar residues" evidence="5">
    <location>
        <begin position="45"/>
        <end position="64"/>
    </location>
</feature>
<comment type="subcellular location">
    <subcellularLocation>
        <location evidence="1">Nucleus</location>
    </subcellularLocation>
</comment>
<feature type="domain" description="HTH myb-type" evidence="6">
    <location>
        <begin position="88"/>
        <end position="143"/>
    </location>
</feature>
<protein>
    <recommendedName>
        <fullName evidence="6">HTH myb-type domain-containing protein</fullName>
    </recommendedName>
</protein>
<evidence type="ECO:0000256" key="1">
    <source>
        <dbReference type="ARBA" id="ARBA00004123"/>
    </source>
</evidence>
<dbReference type="PROSITE" id="PS51294">
    <property type="entry name" value="HTH_MYB"/>
    <property type="match status" value="1"/>
</dbReference>
<organism evidence="7 8">
    <name type="scientific">Centaurea solstitialis</name>
    <name type="common">yellow star-thistle</name>
    <dbReference type="NCBI Taxonomy" id="347529"/>
    <lineage>
        <taxon>Eukaryota</taxon>
        <taxon>Viridiplantae</taxon>
        <taxon>Streptophyta</taxon>
        <taxon>Embryophyta</taxon>
        <taxon>Tracheophyta</taxon>
        <taxon>Spermatophyta</taxon>
        <taxon>Magnoliopsida</taxon>
        <taxon>eudicotyledons</taxon>
        <taxon>Gunneridae</taxon>
        <taxon>Pentapetalae</taxon>
        <taxon>asterids</taxon>
        <taxon>campanulids</taxon>
        <taxon>Asterales</taxon>
        <taxon>Asteraceae</taxon>
        <taxon>Carduoideae</taxon>
        <taxon>Cardueae</taxon>
        <taxon>Centaureinae</taxon>
        <taxon>Centaurea</taxon>
    </lineage>
</organism>
<evidence type="ECO:0000256" key="3">
    <source>
        <dbReference type="ARBA" id="ARBA00023163"/>
    </source>
</evidence>
<reference evidence="7" key="1">
    <citation type="submission" date="2023-03" db="EMBL/GenBank/DDBJ databases">
        <title>Chromosome-scale reference genome and RAD-based genetic map of yellow starthistle (Centaurea solstitialis) reveal putative structural variation and QTLs associated with invader traits.</title>
        <authorList>
            <person name="Reatini B."/>
            <person name="Cang F.A."/>
            <person name="Jiang Q."/>
            <person name="Mckibben M.T.W."/>
            <person name="Barker M.S."/>
            <person name="Rieseberg L.H."/>
            <person name="Dlugosch K.M."/>
        </authorList>
    </citation>
    <scope>NUCLEOTIDE SEQUENCE</scope>
    <source>
        <strain evidence="7">CAN-66</strain>
        <tissue evidence="7">Leaf</tissue>
    </source>
</reference>
<dbReference type="GO" id="GO:0003677">
    <property type="term" value="F:DNA binding"/>
    <property type="evidence" value="ECO:0007669"/>
    <property type="project" value="InterPro"/>
</dbReference>
<dbReference type="InterPro" id="IPR001005">
    <property type="entry name" value="SANT/Myb"/>
</dbReference>
<feature type="compositionally biased region" description="Polar residues" evidence="5">
    <location>
        <begin position="18"/>
        <end position="27"/>
    </location>
</feature>
<keyword evidence="3" id="KW-0804">Transcription</keyword>